<dbReference type="STRING" id="1137799.GZ78_26235"/>
<dbReference type="EMBL" id="JOKH01000008">
    <property type="protein sequence ID" value="KEQ14117.1"/>
    <property type="molecule type" value="Genomic_DNA"/>
</dbReference>
<proteinExistence type="predicted"/>
<evidence type="ECO:0000313" key="4">
    <source>
        <dbReference type="Proteomes" id="UP000028073"/>
    </source>
</evidence>
<dbReference type="SUPFAM" id="SSF52266">
    <property type="entry name" value="SGNH hydrolase"/>
    <property type="match status" value="1"/>
</dbReference>
<evidence type="ECO:0000256" key="1">
    <source>
        <dbReference type="ARBA" id="ARBA00022729"/>
    </source>
</evidence>
<evidence type="ECO:0008006" key="5">
    <source>
        <dbReference type="Google" id="ProtNLM"/>
    </source>
</evidence>
<dbReference type="GO" id="GO:0016788">
    <property type="term" value="F:hydrolase activity, acting on ester bonds"/>
    <property type="evidence" value="ECO:0007669"/>
    <property type="project" value="InterPro"/>
</dbReference>
<dbReference type="InterPro" id="IPR001087">
    <property type="entry name" value="GDSL"/>
</dbReference>
<reference evidence="3 4" key="1">
    <citation type="submission" date="2014-06" db="EMBL/GenBank/DDBJ databases">
        <title>Whole Genome Sequences of Three Symbiotic Endozoicomonas Bacteria.</title>
        <authorList>
            <person name="Neave M.J."/>
            <person name="Apprill A."/>
            <person name="Voolstra C.R."/>
        </authorList>
    </citation>
    <scope>NUCLEOTIDE SEQUENCE [LARGE SCALE GENOMIC DNA]</scope>
    <source>
        <strain evidence="3 4">DSM 25634</strain>
    </source>
</reference>
<dbReference type="Gene3D" id="3.40.50.1110">
    <property type="entry name" value="SGNH hydrolase"/>
    <property type="match status" value="1"/>
</dbReference>
<dbReference type="eggNOG" id="COG3240">
    <property type="taxonomic scope" value="Bacteria"/>
</dbReference>
<comment type="caution">
    <text evidence="3">The sequence shown here is derived from an EMBL/GenBank/DDBJ whole genome shotgun (WGS) entry which is preliminary data.</text>
</comment>
<dbReference type="RefSeq" id="WP_034842057.1">
    <property type="nucleotide sequence ID" value="NZ_JOKH01000008.1"/>
</dbReference>
<dbReference type="AlphaFoldDB" id="A0A081N6P4"/>
<gene>
    <name evidence="3" type="ORF">GZ78_26235</name>
</gene>
<feature type="chain" id="PRO_5001760549" description="SGNH hydrolase-type esterase domain-containing protein" evidence="2">
    <location>
        <begin position="18"/>
        <end position="420"/>
    </location>
</feature>
<keyword evidence="4" id="KW-1185">Reference proteome</keyword>
<feature type="signal peptide" evidence="2">
    <location>
        <begin position="1"/>
        <end position="17"/>
    </location>
</feature>
<evidence type="ECO:0000313" key="3">
    <source>
        <dbReference type="EMBL" id="KEQ14117.1"/>
    </source>
</evidence>
<dbReference type="Pfam" id="PF00657">
    <property type="entry name" value="Lipase_GDSL"/>
    <property type="match status" value="1"/>
</dbReference>
<keyword evidence="1 2" id="KW-0732">Signal</keyword>
<dbReference type="InterPro" id="IPR050592">
    <property type="entry name" value="GDSL_lipolytic_enzyme"/>
</dbReference>
<dbReference type="OrthoDB" id="5292073at2"/>
<evidence type="ECO:0000256" key="2">
    <source>
        <dbReference type="SAM" id="SignalP"/>
    </source>
</evidence>
<dbReference type="PANTHER" id="PTHR45642:SF139">
    <property type="entry name" value="SGNH HYDROLASE-TYPE ESTERASE DOMAIN-CONTAINING PROTEIN"/>
    <property type="match status" value="1"/>
</dbReference>
<dbReference type="InterPro" id="IPR036514">
    <property type="entry name" value="SGNH_hydro_sf"/>
</dbReference>
<dbReference type="Proteomes" id="UP000028073">
    <property type="component" value="Unassembled WGS sequence"/>
</dbReference>
<dbReference type="PANTHER" id="PTHR45642">
    <property type="entry name" value="GDSL ESTERASE/LIPASE EXL3"/>
    <property type="match status" value="1"/>
</dbReference>
<organism evidence="3 4">
    <name type="scientific">Endozoicomonas numazuensis</name>
    <dbReference type="NCBI Taxonomy" id="1137799"/>
    <lineage>
        <taxon>Bacteria</taxon>
        <taxon>Pseudomonadati</taxon>
        <taxon>Pseudomonadota</taxon>
        <taxon>Gammaproteobacteria</taxon>
        <taxon>Oceanospirillales</taxon>
        <taxon>Endozoicomonadaceae</taxon>
        <taxon>Endozoicomonas</taxon>
    </lineage>
</organism>
<protein>
    <recommendedName>
        <fullName evidence="5">SGNH hydrolase-type esterase domain-containing protein</fullName>
    </recommendedName>
</protein>
<sequence>MRFLAVLALFAGSAAYAAPYNATNSSKPSGFHQNEIAPVLTHPLTRFSVFGDSVSDIGNTWELIRALRGVIPPDILFKVLNTDIEDSEFGKILKTLGISVDDLKHLEDTQAQKLLEALNKVIHIPTSPNGYYFQGRFSNGPVWNEWLVAMTDVQITSGDYFVNRAYGGSFASEPKDDMHLEGQLIPPNMKLIVNAYLKEYPAEKGKLWMQGNQGFSVLYGANDYIYGYYNYQVVVERITEQVTRLADFASQSATEDSPNWIFVGNLPDLAWVPRFKTGTDKNKGPLLSKAVQGHNKLLLQQLQNLQQQYASKSVRIELLDVYSLVKNELESDHYKIKDQPCYNIVYKIGQRLKRSDKDAVPCSKESWDDYAFWDPIHPSRKFHANIAYQACQTTFSKVGARCFMPAYDKPETYPNTAHNP</sequence>
<name>A0A081N6P4_9GAMM</name>
<accession>A0A081N6P4</accession>